<gene>
    <name evidence="4" type="ORF">ETAA8_53000</name>
</gene>
<feature type="compositionally biased region" description="Basic and acidic residues" evidence="1">
    <location>
        <begin position="369"/>
        <end position="382"/>
    </location>
</feature>
<evidence type="ECO:0000313" key="4">
    <source>
        <dbReference type="EMBL" id="QDU30181.1"/>
    </source>
</evidence>
<feature type="transmembrane region" description="Helical" evidence="2">
    <location>
        <begin position="97"/>
        <end position="116"/>
    </location>
</feature>
<protein>
    <recommendedName>
        <fullName evidence="3">Protein-glutamine gamma-glutamyltransferase-like C-terminal domain-containing protein</fullName>
    </recommendedName>
</protein>
<dbReference type="EMBL" id="CP036274">
    <property type="protein sequence ID" value="QDU30181.1"/>
    <property type="molecule type" value="Genomic_DNA"/>
</dbReference>
<organism evidence="4 5">
    <name type="scientific">Anatilimnocola aggregata</name>
    <dbReference type="NCBI Taxonomy" id="2528021"/>
    <lineage>
        <taxon>Bacteria</taxon>
        <taxon>Pseudomonadati</taxon>
        <taxon>Planctomycetota</taxon>
        <taxon>Planctomycetia</taxon>
        <taxon>Pirellulales</taxon>
        <taxon>Pirellulaceae</taxon>
        <taxon>Anatilimnocola</taxon>
    </lineage>
</organism>
<feature type="region of interest" description="Disordered" evidence="1">
    <location>
        <begin position="307"/>
        <end position="459"/>
    </location>
</feature>
<dbReference type="Proteomes" id="UP000315017">
    <property type="component" value="Chromosome"/>
</dbReference>
<dbReference type="Pfam" id="PF13559">
    <property type="entry name" value="DUF4129"/>
    <property type="match status" value="1"/>
</dbReference>
<feature type="compositionally biased region" description="Pro residues" evidence="1">
    <location>
        <begin position="443"/>
        <end position="456"/>
    </location>
</feature>
<feature type="compositionally biased region" description="Basic and acidic residues" evidence="1">
    <location>
        <begin position="413"/>
        <end position="425"/>
    </location>
</feature>
<proteinExistence type="predicted"/>
<name>A0A517YJ00_9BACT</name>
<feature type="transmembrane region" description="Helical" evidence="2">
    <location>
        <begin position="196"/>
        <end position="217"/>
    </location>
</feature>
<evidence type="ECO:0000256" key="1">
    <source>
        <dbReference type="SAM" id="MobiDB-lite"/>
    </source>
</evidence>
<keyword evidence="2" id="KW-0472">Membrane</keyword>
<keyword evidence="2" id="KW-1133">Transmembrane helix</keyword>
<evidence type="ECO:0000313" key="5">
    <source>
        <dbReference type="Proteomes" id="UP000315017"/>
    </source>
</evidence>
<reference evidence="4 5" key="1">
    <citation type="submission" date="2019-02" db="EMBL/GenBank/DDBJ databases">
        <title>Deep-cultivation of Planctomycetes and their phenomic and genomic characterization uncovers novel biology.</title>
        <authorList>
            <person name="Wiegand S."/>
            <person name="Jogler M."/>
            <person name="Boedeker C."/>
            <person name="Pinto D."/>
            <person name="Vollmers J."/>
            <person name="Rivas-Marin E."/>
            <person name="Kohn T."/>
            <person name="Peeters S.H."/>
            <person name="Heuer A."/>
            <person name="Rast P."/>
            <person name="Oberbeckmann S."/>
            <person name="Bunk B."/>
            <person name="Jeske O."/>
            <person name="Meyerdierks A."/>
            <person name="Storesund J.E."/>
            <person name="Kallscheuer N."/>
            <person name="Luecker S."/>
            <person name="Lage O.M."/>
            <person name="Pohl T."/>
            <person name="Merkel B.J."/>
            <person name="Hornburger P."/>
            <person name="Mueller R.-W."/>
            <person name="Bruemmer F."/>
            <person name="Labrenz M."/>
            <person name="Spormann A.M."/>
            <person name="Op den Camp H."/>
            <person name="Overmann J."/>
            <person name="Amann R."/>
            <person name="Jetten M.S.M."/>
            <person name="Mascher T."/>
            <person name="Medema M.H."/>
            <person name="Devos D.P."/>
            <person name="Kaster A.-K."/>
            <person name="Ovreas L."/>
            <person name="Rohde M."/>
            <person name="Galperin M.Y."/>
            <person name="Jogler C."/>
        </authorList>
    </citation>
    <scope>NUCLEOTIDE SEQUENCE [LARGE SCALE GENOMIC DNA]</scope>
    <source>
        <strain evidence="4 5">ETA_A8</strain>
    </source>
</reference>
<dbReference type="RefSeq" id="WP_145095237.1">
    <property type="nucleotide sequence ID" value="NZ_CP036274.1"/>
</dbReference>
<feature type="transmembrane region" description="Helical" evidence="2">
    <location>
        <begin position="467"/>
        <end position="492"/>
    </location>
</feature>
<feature type="compositionally biased region" description="Low complexity" evidence="1">
    <location>
        <begin position="383"/>
        <end position="399"/>
    </location>
</feature>
<feature type="compositionally biased region" description="Polar residues" evidence="1">
    <location>
        <begin position="326"/>
        <end position="343"/>
    </location>
</feature>
<feature type="transmembrane region" description="Helical" evidence="2">
    <location>
        <begin position="229"/>
        <end position="255"/>
    </location>
</feature>
<feature type="transmembrane region" description="Helical" evidence="2">
    <location>
        <begin position="267"/>
        <end position="288"/>
    </location>
</feature>
<feature type="compositionally biased region" description="Low complexity" evidence="1">
    <location>
        <begin position="349"/>
        <end position="368"/>
    </location>
</feature>
<keyword evidence="2" id="KW-0812">Transmembrane</keyword>
<accession>A0A517YJ00</accession>
<feature type="transmembrane region" description="Helical" evidence="2">
    <location>
        <begin position="70"/>
        <end position="91"/>
    </location>
</feature>
<evidence type="ECO:0000259" key="3">
    <source>
        <dbReference type="Pfam" id="PF13559"/>
    </source>
</evidence>
<feature type="transmembrane region" description="Helical" evidence="2">
    <location>
        <begin position="46"/>
        <end position="63"/>
    </location>
</feature>
<dbReference type="AlphaFoldDB" id="A0A517YJ00"/>
<dbReference type="OrthoDB" id="289048at2"/>
<keyword evidence="5" id="KW-1185">Reference proteome</keyword>
<feature type="domain" description="Protein-glutamine gamma-glutamyltransferase-like C-terminal" evidence="3">
    <location>
        <begin position="564"/>
        <end position="632"/>
    </location>
</feature>
<evidence type="ECO:0000256" key="2">
    <source>
        <dbReference type="SAM" id="Phobius"/>
    </source>
</evidence>
<dbReference type="KEGG" id="aagg:ETAA8_53000"/>
<feature type="transmembrane region" description="Helical" evidence="2">
    <location>
        <begin position="12"/>
        <end position="34"/>
    </location>
</feature>
<sequence length="637" mass="70059">MSRRTPETLVDWLVVGIAPFLIMMLVGSLVFYLVEVFYLGDYQIRLLFVLGLFVMAIVCVARISMEDGGAYAALFGVPLAVAVGVAIATFVEVSGPLAPLGPALNWALMALVWWAAHKLTWDCTLIEGGRDFTGQGLMQTTGLDRFFTPKVRTAETLENPESAAPRLAGTTSTAPPANLPVWQWWLKRDERPHAPGVWVVYFSLAALPLFGLGQWFIPAADLALRRRTFWLLVIYVAAGLALLLSTSFLSLRRYLRQRKLEMPLEMAGIWLCTGVAMIVALLIIASLLPRPIPEYSITHLAPEIQSPDRSASRWGWGKEGAKAQPDSAQTATKGESAQNSEQSLAEGKGSPQPSADGQSGSGPPSSSSDSEKTSVGKQDQSKQGEQGSKSDSGSSSQSKQDNESKEGSQQQPPEDKPPAETEASKSNEQSQPKTDSESSPQNEQPPPTGESNPAPPTQTLSQRAGQLFAYLMRLLQWLFYLLVVLVIGYFAWQHRQRLWAAWQQLLAELRELWARWFGPEKKQAEPLAPVALAPQPKRFAEYADPFLSGLAARWSLAELVRYTFEALEARGRERACPRGVDQTPLEYAAIVGQAEPALASEFQRLADLYGQLAFARGLQSPQALAQLQQLWQRWKLG</sequence>
<dbReference type="InterPro" id="IPR025403">
    <property type="entry name" value="TgpA-like_C"/>
</dbReference>